<dbReference type="Gene3D" id="3.40.630.30">
    <property type="match status" value="1"/>
</dbReference>
<dbReference type="PROSITE" id="PS51186">
    <property type="entry name" value="GNAT"/>
    <property type="match status" value="1"/>
</dbReference>
<keyword evidence="2" id="KW-0808">Transferase</keyword>
<dbReference type="PANTHER" id="PTHR43138:SF1">
    <property type="entry name" value="N-ACETYLTRANSFERASE ACA1"/>
    <property type="match status" value="1"/>
</dbReference>
<dbReference type="SUPFAM" id="SSF55729">
    <property type="entry name" value="Acyl-CoA N-acyltransferases (Nat)"/>
    <property type="match status" value="1"/>
</dbReference>
<protein>
    <submittedName>
        <fullName evidence="2">GNAT family N-acetyltransferase</fullName>
        <ecNumber evidence="2">2.3.1.-</ecNumber>
    </submittedName>
</protein>
<dbReference type="RefSeq" id="WP_350280127.1">
    <property type="nucleotide sequence ID" value="NZ_CP158165.1"/>
</dbReference>
<reference evidence="2" key="1">
    <citation type="submission" date="2024-06" db="EMBL/GenBank/DDBJ databases">
        <title>Kribbella sp. strain HUAS MG21 genome sequences.</title>
        <authorList>
            <person name="Mo P."/>
        </authorList>
    </citation>
    <scope>NUCLEOTIDE SEQUENCE</scope>
    <source>
        <strain evidence="2">HUAS MG21</strain>
    </source>
</reference>
<sequence>MTVSIREATAADWPAIWPFFREIVTARETYTYDPNLTEEQARALWMSPSSSPLARTTVAVDADGTVLGSANMYPNRPGPGAHVASASFMVDSKARGRGVGRALCEDMIAWARRTGFRSIQFNAVVETNEPAVHLWQSLGFRIAGTVPEAFDHPRLGYVGLHVMYRPLP</sequence>
<evidence type="ECO:0000313" key="2">
    <source>
        <dbReference type="EMBL" id="XBV27341.1"/>
    </source>
</evidence>
<dbReference type="EMBL" id="CP158165">
    <property type="protein sequence ID" value="XBV27341.1"/>
    <property type="molecule type" value="Genomic_DNA"/>
</dbReference>
<dbReference type="PANTHER" id="PTHR43138">
    <property type="entry name" value="ACETYLTRANSFERASE, GNAT FAMILY"/>
    <property type="match status" value="1"/>
</dbReference>
<dbReference type="CDD" id="cd04301">
    <property type="entry name" value="NAT_SF"/>
    <property type="match status" value="1"/>
</dbReference>
<dbReference type="InterPro" id="IPR052742">
    <property type="entry name" value="Mito_N-acetyltransferase"/>
</dbReference>
<accession>A0AAU7TKQ6</accession>
<dbReference type="AlphaFoldDB" id="A0AAU7TKQ6"/>
<feature type="domain" description="N-acetyltransferase" evidence="1">
    <location>
        <begin position="3"/>
        <end position="168"/>
    </location>
</feature>
<evidence type="ECO:0000259" key="1">
    <source>
        <dbReference type="PROSITE" id="PS51186"/>
    </source>
</evidence>
<dbReference type="InterPro" id="IPR000182">
    <property type="entry name" value="GNAT_dom"/>
</dbReference>
<keyword evidence="2" id="KW-0012">Acyltransferase</keyword>
<dbReference type="InterPro" id="IPR016181">
    <property type="entry name" value="Acyl_CoA_acyltransferase"/>
</dbReference>
<dbReference type="EC" id="2.3.1.-" evidence="2"/>
<dbReference type="Pfam" id="PF00583">
    <property type="entry name" value="Acetyltransf_1"/>
    <property type="match status" value="1"/>
</dbReference>
<proteinExistence type="predicted"/>
<gene>
    <name evidence="2" type="ORF">ABN611_13130</name>
</gene>
<organism evidence="2">
    <name type="scientific">Kribbella sp. HUAS MG21</name>
    <dbReference type="NCBI Taxonomy" id="3160966"/>
    <lineage>
        <taxon>Bacteria</taxon>
        <taxon>Bacillati</taxon>
        <taxon>Actinomycetota</taxon>
        <taxon>Actinomycetes</taxon>
        <taxon>Propionibacteriales</taxon>
        <taxon>Kribbellaceae</taxon>
        <taxon>Kribbella</taxon>
    </lineage>
</organism>
<name>A0AAU7TKQ6_9ACTN</name>
<dbReference type="GO" id="GO:0016747">
    <property type="term" value="F:acyltransferase activity, transferring groups other than amino-acyl groups"/>
    <property type="evidence" value="ECO:0007669"/>
    <property type="project" value="InterPro"/>
</dbReference>